<reference evidence="1 2" key="1">
    <citation type="submission" date="2019-07" db="EMBL/GenBank/DDBJ databases">
        <title>Whole genome shotgun sequence of Segetibacter aerophilus NBRC 106135.</title>
        <authorList>
            <person name="Hosoyama A."/>
            <person name="Uohara A."/>
            <person name="Ohji S."/>
            <person name="Ichikawa N."/>
        </authorList>
    </citation>
    <scope>NUCLEOTIDE SEQUENCE [LARGE SCALE GENOMIC DNA]</scope>
    <source>
        <strain evidence="1 2">NBRC 106135</strain>
    </source>
</reference>
<dbReference type="AlphaFoldDB" id="A0A512BIJ4"/>
<sequence>MKHYKDFIIKLQTLDIKTAQKRQDESRNPENFSIYVISHQNPYLSDTFRNELKELKELAVIDILNLSSDQIQLQLHRLGELREHYHQFWNSLKHSDVPVGSEHLTDLLYSLNLNELFIVPELSFQDHAKADDYFITDLQDSIRARQNALEEFEQSVFKATRQGKEAEKTDNIKPVKKEEPKPVFKESVIAELYELVKDYFKPIDHPQLKSLLTGEIEVEHTLAFRGAGNQLADAFKQLFEANLIIGCNKAQLISWIIEHFTYSDKGAVKNYSEKYLLDIISSNTKTCQSPILNVRKKDGQFVILPLQRNNRNNKT</sequence>
<dbReference type="EMBL" id="BJYT01000029">
    <property type="protein sequence ID" value="GEO11786.1"/>
    <property type="molecule type" value="Genomic_DNA"/>
</dbReference>
<dbReference type="RefSeq" id="WP_147205902.1">
    <property type="nucleotide sequence ID" value="NZ_BJYT01000029.1"/>
</dbReference>
<evidence type="ECO:0000313" key="1">
    <source>
        <dbReference type="EMBL" id="GEO11786.1"/>
    </source>
</evidence>
<protein>
    <submittedName>
        <fullName evidence="1">Uncharacterized protein</fullName>
    </submittedName>
</protein>
<evidence type="ECO:0000313" key="2">
    <source>
        <dbReference type="Proteomes" id="UP000321513"/>
    </source>
</evidence>
<comment type="caution">
    <text evidence="1">The sequence shown here is derived from an EMBL/GenBank/DDBJ whole genome shotgun (WGS) entry which is preliminary data.</text>
</comment>
<name>A0A512BIJ4_9BACT</name>
<gene>
    <name evidence="1" type="ORF">SAE01_42820</name>
</gene>
<accession>A0A512BIJ4</accession>
<proteinExistence type="predicted"/>
<keyword evidence="2" id="KW-1185">Reference proteome</keyword>
<dbReference type="Proteomes" id="UP000321513">
    <property type="component" value="Unassembled WGS sequence"/>
</dbReference>
<dbReference type="OrthoDB" id="651679at2"/>
<organism evidence="1 2">
    <name type="scientific">Segetibacter aerophilus</name>
    <dbReference type="NCBI Taxonomy" id="670293"/>
    <lineage>
        <taxon>Bacteria</taxon>
        <taxon>Pseudomonadati</taxon>
        <taxon>Bacteroidota</taxon>
        <taxon>Chitinophagia</taxon>
        <taxon>Chitinophagales</taxon>
        <taxon>Chitinophagaceae</taxon>
        <taxon>Segetibacter</taxon>
    </lineage>
</organism>